<accession>A0A7W9U588</accession>
<comment type="caution">
    <text evidence="2">The sequence shown here is derived from an EMBL/GenBank/DDBJ whole genome shotgun (WGS) entry which is preliminary data.</text>
</comment>
<dbReference type="EMBL" id="JACHBW010000056">
    <property type="protein sequence ID" value="MBB6107242.1"/>
    <property type="molecule type" value="Genomic_DNA"/>
</dbReference>
<evidence type="ECO:0000256" key="1">
    <source>
        <dbReference type="SAM" id="MobiDB-lite"/>
    </source>
</evidence>
<proteinExistence type="predicted"/>
<reference evidence="2 3" key="1">
    <citation type="submission" date="2020-08" db="EMBL/GenBank/DDBJ databases">
        <title>Above-ground endophytic microbial communities from plants in different locations in the United States.</title>
        <authorList>
            <person name="Frank C."/>
        </authorList>
    </citation>
    <scope>NUCLEOTIDE SEQUENCE [LARGE SCALE GENOMIC DNA]</scope>
    <source>
        <strain evidence="2 3">WP4_2_2</strain>
    </source>
</reference>
<evidence type="ECO:0000313" key="3">
    <source>
        <dbReference type="Proteomes" id="UP000571554"/>
    </source>
</evidence>
<name>A0A7W9U588_9BURK</name>
<dbReference type="RefSeq" id="WP_183733698.1">
    <property type="nucleotide sequence ID" value="NZ_JACHBW010000056.1"/>
</dbReference>
<dbReference type="Proteomes" id="UP000571554">
    <property type="component" value="Unassembled WGS sequence"/>
</dbReference>
<evidence type="ECO:0000313" key="2">
    <source>
        <dbReference type="EMBL" id="MBB6107242.1"/>
    </source>
</evidence>
<keyword evidence="3" id="KW-1185">Reference proteome</keyword>
<organism evidence="2 3">
    <name type="scientific">Paraburkholderia bannensis</name>
    <dbReference type="NCBI Taxonomy" id="765414"/>
    <lineage>
        <taxon>Bacteria</taxon>
        <taxon>Pseudomonadati</taxon>
        <taxon>Pseudomonadota</taxon>
        <taxon>Betaproteobacteria</taxon>
        <taxon>Burkholderiales</taxon>
        <taxon>Burkholderiaceae</taxon>
        <taxon>Paraburkholderia</taxon>
    </lineage>
</organism>
<protein>
    <submittedName>
        <fullName evidence="2">Uncharacterized protein</fullName>
    </submittedName>
</protein>
<gene>
    <name evidence="2" type="ORF">F4827_007125</name>
</gene>
<sequence>MTKPQQLLWGTEVSSLKDLYIEHVSVSDVELKLLLQITAPAEEITHSYAHVFDLMDALQACLGRGGNTKSSATKPARLRLPRSKR</sequence>
<dbReference type="AlphaFoldDB" id="A0A7W9U588"/>
<feature type="compositionally biased region" description="Basic residues" evidence="1">
    <location>
        <begin position="76"/>
        <end position="85"/>
    </location>
</feature>
<feature type="region of interest" description="Disordered" evidence="1">
    <location>
        <begin position="64"/>
        <end position="85"/>
    </location>
</feature>